<dbReference type="InterPro" id="IPR036249">
    <property type="entry name" value="Thioredoxin-like_sf"/>
</dbReference>
<dbReference type="CDD" id="cd02980">
    <property type="entry name" value="TRX_Fd_family"/>
    <property type="match status" value="1"/>
</dbReference>
<name>A0A401UKR0_9CLOT</name>
<dbReference type="SUPFAM" id="SSF52833">
    <property type="entry name" value="Thioredoxin-like"/>
    <property type="match status" value="1"/>
</dbReference>
<dbReference type="Pfam" id="PF01257">
    <property type="entry name" value="2Fe-2S_thioredx"/>
    <property type="match status" value="1"/>
</dbReference>
<organism evidence="1 2">
    <name type="scientific">Clostridium tagluense</name>
    <dbReference type="NCBI Taxonomy" id="360422"/>
    <lineage>
        <taxon>Bacteria</taxon>
        <taxon>Bacillati</taxon>
        <taxon>Bacillota</taxon>
        <taxon>Clostridia</taxon>
        <taxon>Eubacteriales</taxon>
        <taxon>Clostridiaceae</taxon>
        <taxon>Clostridium</taxon>
    </lineage>
</organism>
<protein>
    <submittedName>
        <fullName evidence="1">NADH dehydrogenase</fullName>
    </submittedName>
</protein>
<sequence length="84" mass="9329">MITISICVGSACHLKGSYKVIEGLQKLIKENKIEDKVEIKGAFCIGRCTEGVSVTVNDDEFFSLNENNVDAFFHETIMRGISNE</sequence>
<dbReference type="OrthoDB" id="9807975at2"/>
<evidence type="ECO:0000313" key="2">
    <source>
        <dbReference type="Proteomes" id="UP000287872"/>
    </source>
</evidence>
<evidence type="ECO:0000313" key="1">
    <source>
        <dbReference type="EMBL" id="GCD10163.1"/>
    </source>
</evidence>
<dbReference type="Proteomes" id="UP000287872">
    <property type="component" value="Unassembled WGS sequence"/>
</dbReference>
<dbReference type="RefSeq" id="WP_125000275.1">
    <property type="nucleotide sequence ID" value="NZ_BHYK01000008.1"/>
</dbReference>
<accession>A0A401UKR0</accession>
<proteinExistence type="predicted"/>
<keyword evidence="2" id="KW-1185">Reference proteome</keyword>
<gene>
    <name evidence="1" type="ORF">Ctaglu_17860</name>
</gene>
<dbReference type="Gene3D" id="3.40.30.10">
    <property type="entry name" value="Glutaredoxin"/>
    <property type="match status" value="1"/>
</dbReference>
<dbReference type="EMBL" id="BHYK01000008">
    <property type="protein sequence ID" value="GCD10163.1"/>
    <property type="molecule type" value="Genomic_DNA"/>
</dbReference>
<dbReference type="AlphaFoldDB" id="A0A401UKR0"/>
<comment type="caution">
    <text evidence="1">The sequence shown here is derived from an EMBL/GenBank/DDBJ whole genome shotgun (WGS) entry which is preliminary data.</text>
</comment>
<reference evidence="1 2" key="1">
    <citation type="submission" date="2018-11" db="EMBL/GenBank/DDBJ databases">
        <title>Genome sequencing and assembly of Clostridium tagluense strain A121.</title>
        <authorList>
            <person name="Murakami T."/>
            <person name="Segawa T."/>
            <person name="Shcherbakova V.A."/>
            <person name="Mori H."/>
            <person name="Yoshimura Y."/>
        </authorList>
    </citation>
    <scope>NUCLEOTIDE SEQUENCE [LARGE SCALE GENOMIC DNA]</scope>
    <source>
        <strain evidence="1 2">A121</strain>
    </source>
</reference>